<feature type="transmembrane region" description="Helical" evidence="1">
    <location>
        <begin position="306"/>
        <end position="325"/>
    </location>
</feature>
<keyword evidence="1" id="KW-1133">Transmembrane helix</keyword>
<feature type="transmembrane region" description="Helical" evidence="1">
    <location>
        <begin position="457"/>
        <end position="481"/>
    </location>
</feature>
<organism evidence="2 3">
    <name type="scientific">Galbitalea soli</name>
    <dbReference type="NCBI Taxonomy" id="1268042"/>
    <lineage>
        <taxon>Bacteria</taxon>
        <taxon>Bacillati</taxon>
        <taxon>Actinomycetota</taxon>
        <taxon>Actinomycetes</taxon>
        <taxon>Micrococcales</taxon>
        <taxon>Microbacteriaceae</taxon>
        <taxon>Galbitalea</taxon>
    </lineage>
</organism>
<name>A0A7C9TRA1_9MICO</name>
<evidence type="ECO:0000313" key="2">
    <source>
        <dbReference type="EMBL" id="NEM92036.1"/>
    </source>
</evidence>
<dbReference type="Proteomes" id="UP000479756">
    <property type="component" value="Unassembled WGS sequence"/>
</dbReference>
<keyword evidence="1" id="KW-0472">Membrane</keyword>
<evidence type="ECO:0000313" key="3">
    <source>
        <dbReference type="Proteomes" id="UP000479756"/>
    </source>
</evidence>
<feature type="transmembrane region" description="Helical" evidence="1">
    <location>
        <begin position="237"/>
        <end position="259"/>
    </location>
</feature>
<feature type="transmembrane region" description="Helical" evidence="1">
    <location>
        <begin position="193"/>
        <end position="217"/>
    </location>
</feature>
<sequence>MSAVVAIARASARGSRAHIVRATGGRRAAALLIAAVLVVVAGVGVLIHAFLAVNLPNLFVDSAHGGEIEPRIAAARESLVQSQLVTGAVLVLALLAFTSAESGLSVAARVAGARPAAIVLGEFLPTAVGIAALVCATQAGPIVFEAQSQPTPVLTGAGLAAAALTVGFGGFAIAQLGILLARLLRLPASVTRMIGATLGLAAAAVALAQLLASAVAGRASPLGVVTRAAWAGHPLPTTVGAVAITAAAMVIVVGLTALLMGAAPPLAQLGAGPRILRAHRFRRPDALAAFVVREIVLLLRHPVSQLGLLLAVLLCALLATGVRLAGLPLDIAVLGQTLVLAGTAETAAGRSRGWQWILDLAGYPTGRRVIAQYLGAMVPAAVLQAAGVAAMVDDPPTFLRVVAPALLSLLTLGAVAALAGTVVPYSASAPLGMVLTSTVALGGEIGASWVTSSLLPAGSWGSIAAELGILAAALGAAALVARRRSPATT</sequence>
<comment type="caution">
    <text evidence="2">The sequence shown here is derived from an EMBL/GenBank/DDBJ whole genome shotgun (WGS) entry which is preliminary data.</text>
</comment>
<feature type="transmembrane region" description="Helical" evidence="1">
    <location>
        <begin position="398"/>
        <end position="419"/>
    </location>
</feature>
<feature type="transmembrane region" description="Helical" evidence="1">
    <location>
        <begin position="370"/>
        <end position="392"/>
    </location>
</feature>
<feature type="transmembrane region" description="Helical" evidence="1">
    <location>
        <begin position="28"/>
        <end position="51"/>
    </location>
</feature>
<accession>A0A7C9TRA1</accession>
<feature type="transmembrane region" description="Helical" evidence="1">
    <location>
        <begin position="84"/>
        <end position="104"/>
    </location>
</feature>
<protein>
    <recommendedName>
        <fullName evidence="4">ABC-2 type transport system permease protein</fullName>
    </recommendedName>
</protein>
<reference evidence="2 3" key="1">
    <citation type="journal article" date="2014" name="Int. J. Syst. Evol. Microbiol.">
        <title>Description of Galbitalea soli gen. nov., sp. nov., and Frondihabitans sucicola sp. nov.</title>
        <authorList>
            <person name="Kim S.J."/>
            <person name="Lim J.M."/>
            <person name="Ahn J.H."/>
            <person name="Weon H.Y."/>
            <person name="Hamada M."/>
            <person name="Suzuki K."/>
            <person name="Ahn T.Y."/>
            <person name="Kwon S.W."/>
        </authorList>
    </citation>
    <scope>NUCLEOTIDE SEQUENCE [LARGE SCALE GENOMIC DNA]</scope>
    <source>
        <strain evidence="2 3">NBRC 108727</strain>
    </source>
</reference>
<proteinExistence type="predicted"/>
<dbReference type="AlphaFoldDB" id="A0A7C9TRA1"/>
<keyword evidence="1" id="KW-0812">Transmembrane</keyword>
<feature type="transmembrane region" description="Helical" evidence="1">
    <location>
        <begin position="116"/>
        <end position="139"/>
    </location>
</feature>
<evidence type="ECO:0000256" key="1">
    <source>
        <dbReference type="SAM" id="Phobius"/>
    </source>
</evidence>
<dbReference type="RefSeq" id="WP_163474090.1">
    <property type="nucleotide sequence ID" value="NZ_JAAGWZ010000003.1"/>
</dbReference>
<dbReference type="EMBL" id="JAAGWZ010000003">
    <property type="protein sequence ID" value="NEM92036.1"/>
    <property type="molecule type" value="Genomic_DNA"/>
</dbReference>
<feature type="transmembrane region" description="Helical" evidence="1">
    <location>
        <begin position="159"/>
        <end position="181"/>
    </location>
</feature>
<evidence type="ECO:0008006" key="4">
    <source>
        <dbReference type="Google" id="ProtNLM"/>
    </source>
</evidence>
<gene>
    <name evidence="2" type="ORF">G3T37_11800</name>
</gene>
<keyword evidence="3" id="KW-1185">Reference proteome</keyword>